<evidence type="ECO:0000259" key="21">
    <source>
        <dbReference type="PROSITE" id="PS50923"/>
    </source>
</evidence>
<dbReference type="InterPro" id="IPR002035">
    <property type="entry name" value="VWF_A"/>
</dbReference>
<name>H2YS38_CIOSA</name>
<evidence type="ECO:0000256" key="9">
    <source>
        <dbReference type="ARBA" id="ARBA00022729"/>
    </source>
</evidence>
<dbReference type="STRING" id="51511.ENSCSAVP00000008148"/>
<keyword evidence="5" id="KW-0964">Secreted</keyword>
<evidence type="ECO:0000256" key="18">
    <source>
        <dbReference type="PROSITE-ProRule" id="PRU00302"/>
    </source>
</evidence>
<dbReference type="PANTHER" id="PTHR46393">
    <property type="entry name" value="SUSHI DOMAIN-CONTAINING PROTEIN"/>
    <property type="match status" value="1"/>
</dbReference>
<dbReference type="PROSITE" id="PS00135">
    <property type="entry name" value="TRYPSIN_SER"/>
    <property type="match status" value="1"/>
</dbReference>
<dbReference type="GO" id="GO:0005576">
    <property type="term" value="C:extracellular region"/>
    <property type="evidence" value="ECO:0007669"/>
    <property type="project" value="UniProtKB-SubCell"/>
</dbReference>
<comment type="cofactor">
    <cofactor evidence="2">
        <name>Mg(2+)</name>
        <dbReference type="ChEBI" id="CHEBI:18420"/>
    </cofactor>
</comment>
<sequence>GDCPRNLTAARAANRPCRKPCQPRNSRCRNRKVCLCDHECGYSCIKLDNYCPEPPIIPNAQHSLMTRVNGAQAAAPYHYNDRARYVCAAGYTLVVDGNHMCHGRRGWTGTSVCASGCGACCVLSFTCLSPSCGQTCITDADCSTAGTRCRCDGQCGRTCVNPNMTCGEAPVVRNATIEYTGSGVERIAHYICENGFYLASGSSSRRCGGRGTWDGSQPVCGRVTCGDPLPSIEASGGYIDQWVPGPYYVGHEFTFVCGSHQKVIGSRRRRCNNNGRWSGMPTVCIPTSARTLGFPVNGRLITNLDFRVGKVVGFACDEGFSLVGEARQECLYFRQWSDGGSPFCVDPRYPDTSSDILAMLSRSTQRIRDTVVGPNVARFISSGHPAGHEIYFVIDLSRSIFADDIKNCVEFAVKLVERLSANATGGVDYGIVVFASDPEIILDTRRNQPPPDVVVGLLRNISLDLANIRGRIQYGTHTVAAIRLVQQMMAISYEDDTKRERKRHVFFLTDGKHNEGLDPILAVKRILRNFEDNPPEFYSVTSCKDCSSTLRPGNTAYDELLGLANNKVENFVKITDFYSLSKLLDQVTDARIDYSKCGQSGDISGVKSRARISRVLGGSRAPDRSWPWQATVTNYLSKVSKTYGSRSFLGGGTLVNNRWVITACHLFNNIAEEEMDRSVLVTLGLYRRPRAMSDRLSAVVKVFRSSRVILHSNFEYETLDFDIALIQLGQEIQQTGNRWENVVGSFGWVNYTEYIRPVCLPCGSNVVEEFLRKDASGPILSGNENDIQKCNIQGNWLRDKGRAQNLAVLTGFGYENERQPSQISSITPSLYLKQGILKLQSDARCVTATTGNRMNGILRYTPRMLCAIGANNTAEMVVDACQGDSGGPVVRQVYDPETRSSTWVQIAIVSWGWGCGQSYTLHGVPYYYPGYYTDVFSLLDWINDRIN</sequence>
<proteinExistence type="predicted"/>
<comment type="subcellular location">
    <subcellularLocation>
        <location evidence="3">Cell surface</location>
    </subcellularLocation>
    <subcellularLocation>
        <location evidence="4">Secreted</location>
    </subcellularLocation>
</comment>
<evidence type="ECO:0000256" key="8">
    <source>
        <dbReference type="ARBA" id="ARBA00022670"/>
    </source>
</evidence>
<feature type="domain" description="Peptidase S1" evidence="20">
    <location>
        <begin position="615"/>
        <end position="947"/>
    </location>
</feature>
<dbReference type="CDD" id="cd00033">
    <property type="entry name" value="CCP"/>
    <property type="match status" value="3"/>
</dbReference>
<reference evidence="22" key="2">
    <citation type="submission" date="2025-08" db="UniProtKB">
        <authorList>
            <consortium name="Ensembl"/>
        </authorList>
    </citation>
    <scope>IDENTIFICATION</scope>
</reference>
<keyword evidence="23" id="KW-1185">Reference proteome</keyword>
<dbReference type="SUPFAM" id="SSF50494">
    <property type="entry name" value="Trypsin-like serine proteases"/>
    <property type="match status" value="1"/>
</dbReference>
<organism evidence="22 23">
    <name type="scientific">Ciona savignyi</name>
    <name type="common">Pacific transparent sea squirt</name>
    <dbReference type="NCBI Taxonomy" id="51511"/>
    <lineage>
        <taxon>Eukaryota</taxon>
        <taxon>Metazoa</taxon>
        <taxon>Chordata</taxon>
        <taxon>Tunicata</taxon>
        <taxon>Ascidiacea</taxon>
        <taxon>Phlebobranchia</taxon>
        <taxon>Cionidae</taxon>
        <taxon>Ciona</taxon>
    </lineage>
</organism>
<reference evidence="22" key="3">
    <citation type="submission" date="2025-09" db="UniProtKB">
        <authorList>
            <consortium name="Ensembl"/>
        </authorList>
    </citation>
    <scope>IDENTIFICATION</scope>
</reference>
<evidence type="ECO:0000256" key="4">
    <source>
        <dbReference type="ARBA" id="ARBA00004613"/>
    </source>
</evidence>
<evidence type="ECO:0000256" key="2">
    <source>
        <dbReference type="ARBA" id="ARBA00001946"/>
    </source>
</evidence>
<dbReference type="PROSITE" id="PS50234">
    <property type="entry name" value="VWFA"/>
    <property type="match status" value="1"/>
</dbReference>
<evidence type="ECO:0000256" key="7">
    <source>
        <dbReference type="ARBA" id="ARBA00022659"/>
    </source>
</evidence>
<evidence type="ECO:0000256" key="12">
    <source>
        <dbReference type="ARBA" id="ARBA00022825"/>
    </source>
</evidence>
<feature type="active site" description="Charge relay system" evidence="17">
    <location>
        <position position="665"/>
    </location>
</feature>
<feature type="disulfide bond" evidence="18">
    <location>
        <begin position="257"/>
        <end position="284"/>
    </location>
</feature>
<feature type="domain" description="Sushi" evidence="21">
    <location>
        <begin position="49"/>
        <end position="115"/>
    </location>
</feature>
<dbReference type="SMART" id="SM00327">
    <property type="entry name" value="VWA"/>
    <property type="match status" value="1"/>
</dbReference>
<keyword evidence="8" id="KW-0645">Protease</keyword>
<evidence type="ECO:0000256" key="5">
    <source>
        <dbReference type="ARBA" id="ARBA00022525"/>
    </source>
</evidence>
<dbReference type="Proteomes" id="UP000007875">
    <property type="component" value="Unassembled WGS sequence"/>
</dbReference>
<evidence type="ECO:0000256" key="13">
    <source>
        <dbReference type="ARBA" id="ARBA00022859"/>
    </source>
</evidence>
<evidence type="ECO:0000256" key="15">
    <source>
        <dbReference type="ARBA" id="ARBA00023180"/>
    </source>
</evidence>
<dbReference type="AlphaFoldDB" id="H2YS38"/>
<evidence type="ECO:0000313" key="23">
    <source>
        <dbReference type="Proteomes" id="UP000007875"/>
    </source>
</evidence>
<dbReference type="CDD" id="cd00190">
    <property type="entry name" value="Tryp_SPc"/>
    <property type="match status" value="1"/>
</dbReference>
<dbReference type="InParanoid" id="H2YS38"/>
<accession>H2YS38</accession>
<dbReference type="SUPFAM" id="SSF53300">
    <property type="entry name" value="vWA-like"/>
    <property type="match status" value="1"/>
</dbReference>
<keyword evidence="13" id="KW-0391">Immunity</keyword>
<dbReference type="SMART" id="SM00020">
    <property type="entry name" value="Tryp_SPc"/>
    <property type="match status" value="1"/>
</dbReference>
<keyword evidence="15" id="KW-0325">Glycoprotein</keyword>
<keyword evidence="9" id="KW-0732">Signal</keyword>
<dbReference type="InterPro" id="IPR009003">
    <property type="entry name" value="Peptidase_S1_PA"/>
</dbReference>
<evidence type="ECO:0000256" key="17">
    <source>
        <dbReference type="PIRSR" id="PIRSR001154-1"/>
    </source>
</evidence>
<evidence type="ECO:0000259" key="19">
    <source>
        <dbReference type="PROSITE" id="PS50234"/>
    </source>
</evidence>
<feature type="domain" description="Sushi" evidence="21">
    <location>
        <begin position="223"/>
        <end position="286"/>
    </location>
</feature>
<dbReference type="GO" id="GO:0045087">
    <property type="term" value="P:innate immune response"/>
    <property type="evidence" value="ECO:0007669"/>
    <property type="project" value="UniProtKB-KW"/>
</dbReference>
<dbReference type="SUPFAM" id="SSF57535">
    <property type="entry name" value="Complement control module/SCR domain"/>
    <property type="match status" value="4"/>
</dbReference>
<dbReference type="PANTHER" id="PTHR46393:SF7">
    <property type="entry name" value="COMPLEMENT C2"/>
    <property type="match status" value="1"/>
</dbReference>
<dbReference type="eggNOG" id="KOG3627">
    <property type="taxonomic scope" value="Eukaryota"/>
</dbReference>
<evidence type="ECO:0000256" key="3">
    <source>
        <dbReference type="ARBA" id="ARBA00004241"/>
    </source>
</evidence>
<feature type="domain" description="Sushi" evidence="21">
    <location>
        <begin position="157"/>
        <end position="222"/>
    </location>
</feature>
<keyword evidence="10" id="KW-0677">Repeat</keyword>
<evidence type="ECO:0000313" key="22">
    <source>
        <dbReference type="Ensembl" id="ENSCSAVP00000008148.1"/>
    </source>
</evidence>
<dbReference type="PRINTS" id="PR00722">
    <property type="entry name" value="CHYMOTRYPSIN"/>
</dbReference>
<feature type="domain" description="Sushi" evidence="21">
    <location>
        <begin position="290"/>
        <end position="346"/>
    </location>
</feature>
<reference evidence="23" key="1">
    <citation type="submission" date="2003-08" db="EMBL/GenBank/DDBJ databases">
        <authorList>
            <person name="Birren B."/>
            <person name="Nusbaum C."/>
            <person name="Abebe A."/>
            <person name="Abouelleil A."/>
            <person name="Adekoya E."/>
            <person name="Ait-zahra M."/>
            <person name="Allen N."/>
            <person name="Allen T."/>
            <person name="An P."/>
            <person name="Anderson M."/>
            <person name="Anderson S."/>
            <person name="Arachchi H."/>
            <person name="Armbruster J."/>
            <person name="Bachantsang P."/>
            <person name="Baldwin J."/>
            <person name="Barry A."/>
            <person name="Bayul T."/>
            <person name="Blitshsteyn B."/>
            <person name="Bloom T."/>
            <person name="Blye J."/>
            <person name="Boguslavskiy L."/>
            <person name="Borowsky M."/>
            <person name="Boukhgalter B."/>
            <person name="Brunache A."/>
            <person name="Butler J."/>
            <person name="Calixte N."/>
            <person name="Calvo S."/>
            <person name="Camarata J."/>
            <person name="Campo K."/>
            <person name="Chang J."/>
            <person name="Cheshatsang Y."/>
            <person name="Citroen M."/>
            <person name="Collymore A."/>
            <person name="Considine T."/>
            <person name="Cook A."/>
            <person name="Cooke P."/>
            <person name="Corum B."/>
            <person name="Cuomo C."/>
            <person name="David R."/>
            <person name="Dawoe T."/>
            <person name="Degray S."/>
            <person name="Dodge S."/>
            <person name="Dooley K."/>
            <person name="Dorje P."/>
            <person name="Dorjee K."/>
            <person name="Dorris L."/>
            <person name="Duffey N."/>
            <person name="Dupes A."/>
            <person name="Elkins T."/>
            <person name="Engels R."/>
            <person name="Erickson J."/>
            <person name="Farina A."/>
            <person name="Faro S."/>
            <person name="Ferreira P."/>
            <person name="Fischer H."/>
            <person name="Fitzgerald M."/>
            <person name="Foley K."/>
            <person name="Gage D."/>
            <person name="Galagan J."/>
            <person name="Gearin G."/>
            <person name="Gnerre S."/>
            <person name="Gnirke A."/>
            <person name="Goyette A."/>
            <person name="Graham J."/>
            <person name="Grandbois E."/>
            <person name="Gyaltsen K."/>
            <person name="Hafez N."/>
            <person name="Hagopian D."/>
            <person name="Hagos B."/>
            <person name="Hall J."/>
            <person name="Hatcher B."/>
            <person name="Heller A."/>
            <person name="Higgins H."/>
            <person name="Honan T."/>
            <person name="Horn A."/>
            <person name="Houde N."/>
            <person name="Hughes L."/>
            <person name="Hulme W."/>
            <person name="Husby E."/>
            <person name="Iliev I."/>
            <person name="Jaffe D."/>
            <person name="Jones C."/>
            <person name="Kamal M."/>
            <person name="Kamat A."/>
            <person name="Kamvysselis M."/>
            <person name="Karlsson E."/>
            <person name="Kells C."/>
            <person name="Kieu A."/>
            <person name="Kisner P."/>
            <person name="Kodira C."/>
            <person name="Kulbokas E."/>
            <person name="Labutti K."/>
            <person name="Lama D."/>
            <person name="Landers T."/>
            <person name="Leger J."/>
            <person name="Levine S."/>
            <person name="Lewis D."/>
            <person name="Lewis T."/>
            <person name="Lindblad-toh K."/>
            <person name="Liu X."/>
            <person name="Lokyitsang T."/>
            <person name="Lokyitsang Y."/>
            <person name="Lucien O."/>
            <person name="Lui A."/>
            <person name="Ma L.J."/>
            <person name="Mabbitt R."/>
            <person name="Macdonald J."/>
            <person name="Maclean C."/>
            <person name="Major J."/>
            <person name="Manning J."/>
            <person name="Marabella R."/>
            <person name="Maru K."/>
            <person name="Matthews C."/>
            <person name="Mauceli E."/>
            <person name="Mccarthy M."/>
            <person name="Mcdonough S."/>
            <person name="Mcghee T."/>
            <person name="Meldrim J."/>
            <person name="Meneus L."/>
            <person name="Mesirov J."/>
            <person name="Mihalev A."/>
            <person name="Mihova T."/>
            <person name="Mikkelsen T."/>
            <person name="Mlenga V."/>
            <person name="Moru K."/>
            <person name="Mozes J."/>
            <person name="Mulrain L."/>
            <person name="Munson G."/>
            <person name="Naylor J."/>
            <person name="Newes C."/>
            <person name="Nguyen C."/>
            <person name="Nguyen N."/>
            <person name="Nguyen T."/>
            <person name="Nicol R."/>
            <person name="Nielsen C."/>
            <person name="Nizzari M."/>
            <person name="Norbu C."/>
            <person name="Norbu N."/>
            <person name="O'donnell P."/>
            <person name="Okoawo O."/>
            <person name="O'leary S."/>
            <person name="Omotosho B."/>
            <person name="O'neill K."/>
            <person name="Osman S."/>
            <person name="Parker S."/>
            <person name="Perrin D."/>
            <person name="Phunkhang P."/>
            <person name="Piqani B."/>
            <person name="Purcell S."/>
            <person name="Rachupka T."/>
            <person name="Ramasamy U."/>
            <person name="Rameau R."/>
            <person name="Ray V."/>
            <person name="Raymond C."/>
            <person name="Retta R."/>
            <person name="Richardson S."/>
            <person name="Rise C."/>
            <person name="Rodriguez J."/>
            <person name="Rogers J."/>
            <person name="Rogov P."/>
            <person name="Rutman M."/>
            <person name="Schupbach R."/>
            <person name="Seaman C."/>
            <person name="Settipalli S."/>
            <person name="Sharpe T."/>
            <person name="Sheridan J."/>
            <person name="Sherpa N."/>
            <person name="Shi J."/>
            <person name="Smirnov S."/>
            <person name="Smith C."/>
            <person name="Sougnez C."/>
            <person name="Spencer B."/>
            <person name="Stalker J."/>
            <person name="Stange-thomann N."/>
            <person name="Stavropoulos S."/>
            <person name="Stetson K."/>
            <person name="Stone C."/>
            <person name="Stone S."/>
            <person name="Stubbs M."/>
            <person name="Talamas J."/>
            <person name="Tchuinga P."/>
            <person name="Tenzing P."/>
            <person name="Tesfaye S."/>
            <person name="Theodore J."/>
            <person name="Thoulutsang Y."/>
            <person name="Topham K."/>
            <person name="Towey S."/>
            <person name="Tsamla T."/>
            <person name="Tsomo N."/>
            <person name="Vallee D."/>
            <person name="Vassiliev H."/>
            <person name="Venkataraman V."/>
            <person name="Vinson J."/>
            <person name="Vo A."/>
            <person name="Wade C."/>
            <person name="Wang S."/>
            <person name="Wangchuk T."/>
            <person name="Wangdi T."/>
            <person name="Whittaker C."/>
            <person name="Wilkinson J."/>
            <person name="Wu Y."/>
            <person name="Wyman D."/>
            <person name="Yadav S."/>
            <person name="Yang S."/>
            <person name="Yang X."/>
            <person name="Yeager S."/>
            <person name="Yee E."/>
            <person name="Young G."/>
            <person name="Zainoun J."/>
            <person name="Zembeck L."/>
            <person name="Zimmer A."/>
            <person name="Zody M."/>
            <person name="Lander E."/>
        </authorList>
    </citation>
    <scope>NUCLEOTIDE SEQUENCE [LARGE SCALE GENOMIC DNA]</scope>
</reference>
<dbReference type="SMART" id="SM00032">
    <property type="entry name" value="CCP"/>
    <property type="match status" value="4"/>
</dbReference>
<dbReference type="GO" id="GO:0009986">
    <property type="term" value="C:cell surface"/>
    <property type="evidence" value="ECO:0007669"/>
    <property type="project" value="UniProtKB-SubCell"/>
</dbReference>
<protein>
    <recommendedName>
        <fullName evidence="16">C3/C5 convertase</fullName>
    </recommendedName>
</protein>
<evidence type="ECO:0000256" key="16">
    <source>
        <dbReference type="ARBA" id="ARBA00029636"/>
    </source>
</evidence>
<evidence type="ECO:0000256" key="14">
    <source>
        <dbReference type="ARBA" id="ARBA00023157"/>
    </source>
</evidence>
<dbReference type="InterPro" id="IPR001254">
    <property type="entry name" value="Trypsin_dom"/>
</dbReference>
<dbReference type="InterPro" id="IPR033116">
    <property type="entry name" value="TRYPSIN_SER"/>
</dbReference>
<dbReference type="GO" id="GO:0006956">
    <property type="term" value="P:complement activation"/>
    <property type="evidence" value="ECO:0007669"/>
    <property type="project" value="InterPro"/>
</dbReference>
<dbReference type="GO" id="GO:0004252">
    <property type="term" value="F:serine-type endopeptidase activity"/>
    <property type="evidence" value="ECO:0007669"/>
    <property type="project" value="InterPro"/>
</dbReference>
<dbReference type="PROSITE" id="PS50923">
    <property type="entry name" value="SUSHI"/>
    <property type="match status" value="4"/>
</dbReference>
<keyword evidence="14 18" id="KW-1015">Disulfide bond</keyword>
<evidence type="ECO:0000256" key="11">
    <source>
        <dbReference type="ARBA" id="ARBA00022801"/>
    </source>
</evidence>
<comment type="cofactor">
    <cofactor evidence="1">
        <name>Mn(2+)</name>
        <dbReference type="ChEBI" id="CHEBI:29035"/>
    </cofactor>
</comment>
<keyword evidence="7 18" id="KW-0768">Sushi</keyword>
<dbReference type="OMA" id="CEVTCNE"/>
<keyword evidence="6" id="KW-0399">Innate immunity</keyword>
<evidence type="ECO:0000259" key="20">
    <source>
        <dbReference type="PROSITE" id="PS50240"/>
    </source>
</evidence>
<dbReference type="InterPro" id="IPR035976">
    <property type="entry name" value="Sushi/SCR/CCP_sf"/>
</dbReference>
<dbReference type="InterPro" id="IPR036465">
    <property type="entry name" value="vWFA_dom_sf"/>
</dbReference>
<dbReference type="Pfam" id="PF00092">
    <property type="entry name" value="VWA"/>
    <property type="match status" value="1"/>
</dbReference>
<evidence type="ECO:0000256" key="1">
    <source>
        <dbReference type="ARBA" id="ARBA00001936"/>
    </source>
</evidence>
<evidence type="ECO:0000256" key="10">
    <source>
        <dbReference type="ARBA" id="ARBA00022737"/>
    </source>
</evidence>
<dbReference type="InterPro" id="IPR000436">
    <property type="entry name" value="Sushi_SCR_CCP_dom"/>
</dbReference>
<dbReference type="Pfam" id="PF00089">
    <property type="entry name" value="Trypsin"/>
    <property type="match status" value="2"/>
</dbReference>
<dbReference type="PROSITE" id="PS50240">
    <property type="entry name" value="TRYPSIN_DOM"/>
    <property type="match status" value="1"/>
</dbReference>
<dbReference type="InterPro" id="IPR043504">
    <property type="entry name" value="Peptidase_S1_PA_chymotrypsin"/>
</dbReference>
<dbReference type="Ensembl" id="ENSCSAVT00000008256.1">
    <property type="protein sequence ID" value="ENSCSAVP00000008148.1"/>
    <property type="gene ID" value="ENSCSAVG00000004847.1"/>
</dbReference>
<dbReference type="GeneTree" id="ENSGT00940000165975"/>
<dbReference type="Gene3D" id="2.40.10.10">
    <property type="entry name" value="Trypsin-like serine proteases"/>
    <property type="match status" value="1"/>
</dbReference>
<dbReference type="InterPro" id="IPR011360">
    <property type="entry name" value="Compl_C2_B"/>
</dbReference>
<dbReference type="Gene3D" id="2.10.70.10">
    <property type="entry name" value="Complement Module, domain 1"/>
    <property type="match status" value="4"/>
</dbReference>
<dbReference type="GO" id="GO:0006508">
    <property type="term" value="P:proteolysis"/>
    <property type="evidence" value="ECO:0007669"/>
    <property type="project" value="UniProtKB-KW"/>
</dbReference>
<feature type="active site" description="Charge relay system" evidence="17">
    <location>
        <position position="722"/>
    </location>
</feature>
<feature type="active site" description="Charge relay system" evidence="17">
    <location>
        <position position="885"/>
    </location>
</feature>
<evidence type="ECO:0000256" key="6">
    <source>
        <dbReference type="ARBA" id="ARBA00022588"/>
    </source>
</evidence>
<keyword evidence="12" id="KW-0720">Serine protease</keyword>
<comment type="caution">
    <text evidence="18">Lacks conserved residue(s) required for the propagation of feature annotation.</text>
</comment>
<keyword evidence="11" id="KW-0378">Hydrolase</keyword>
<dbReference type="FunFam" id="2.40.10.10:FF:000054">
    <property type="entry name" value="Complement C1r subcomponent"/>
    <property type="match status" value="1"/>
</dbReference>
<dbReference type="PIRSF" id="PIRSF001154">
    <property type="entry name" value="Compl_C2_B"/>
    <property type="match status" value="1"/>
</dbReference>
<dbReference type="Pfam" id="PF00084">
    <property type="entry name" value="Sushi"/>
    <property type="match status" value="4"/>
</dbReference>
<dbReference type="Gene3D" id="3.40.50.410">
    <property type="entry name" value="von Willebrand factor, type A domain"/>
    <property type="match status" value="1"/>
</dbReference>
<feature type="domain" description="VWFA" evidence="19">
    <location>
        <begin position="389"/>
        <end position="587"/>
    </location>
</feature>
<dbReference type="InterPro" id="IPR001314">
    <property type="entry name" value="Peptidase_S1A"/>
</dbReference>